<comment type="caution">
    <text evidence="1">The sequence shown here is derived from an EMBL/GenBank/DDBJ whole genome shotgun (WGS) entry which is preliminary data.</text>
</comment>
<dbReference type="Proteomes" id="UP000828251">
    <property type="component" value="Unassembled WGS sequence"/>
</dbReference>
<gene>
    <name evidence="1" type="ORF">J1N35_046117</name>
</gene>
<evidence type="ECO:0000313" key="2">
    <source>
        <dbReference type="Proteomes" id="UP000828251"/>
    </source>
</evidence>
<dbReference type="EMBL" id="JAIQCV010000046">
    <property type="protein sequence ID" value="KAH1030246.1"/>
    <property type="molecule type" value="Genomic_DNA"/>
</dbReference>
<organism evidence="1 2">
    <name type="scientific">Gossypium stocksii</name>
    <dbReference type="NCBI Taxonomy" id="47602"/>
    <lineage>
        <taxon>Eukaryota</taxon>
        <taxon>Viridiplantae</taxon>
        <taxon>Streptophyta</taxon>
        <taxon>Embryophyta</taxon>
        <taxon>Tracheophyta</taxon>
        <taxon>Spermatophyta</taxon>
        <taxon>Magnoliopsida</taxon>
        <taxon>eudicotyledons</taxon>
        <taxon>Gunneridae</taxon>
        <taxon>Pentapetalae</taxon>
        <taxon>rosids</taxon>
        <taxon>malvids</taxon>
        <taxon>Malvales</taxon>
        <taxon>Malvaceae</taxon>
        <taxon>Malvoideae</taxon>
        <taxon>Gossypium</taxon>
    </lineage>
</organism>
<protein>
    <submittedName>
        <fullName evidence="1">Uncharacterized protein</fullName>
    </submittedName>
</protein>
<accession>A0A9D3ZE52</accession>
<dbReference type="AlphaFoldDB" id="A0A9D3ZE52"/>
<name>A0A9D3ZE52_9ROSI</name>
<proteinExistence type="predicted"/>
<evidence type="ECO:0000313" key="1">
    <source>
        <dbReference type="EMBL" id="KAH1030246.1"/>
    </source>
</evidence>
<reference evidence="1 2" key="1">
    <citation type="journal article" date="2021" name="Plant Biotechnol. J.">
        <title>Multi-omics assisted identification of the key and species-specific regulatory components of drought-tolerant mechanisms in Gossypium stocksii.</title>
        <authorList>
            <person name="Yu D."/>
            <person name="Ke L."/>
            <person name="Zhang D."/>
            <person name="Wu Y."/>
            <person name="Sun Y."/>
            <person name="Mei J."/>
            <person name="Sun J."/>
            <person name="Sun Y."/>
        </authorList>
    </citation>
    <scope>NUCLEOTIDE SEQUENCE [LARGE SCALE GENOMIC DNA]</scope>
    <source>
        <strain evidence="2">cv. E1</strain>
        <tissue evidence="1">Leaf</tissue>
    </source>
</reference>
<keyword evidence="2" id="KW-1185">Reference proteome</keyword>
<sequence length="59" mass="6736">MELKSILNESVEEPIHFLSIAEKMPTEEVNEFDLFSSDKGNKARVSKLHTTWRGGSSRQ</sequence>